<dbReference type="Gene3D" id="3.30.70.260">
    <property type="match status" value="1"/>
</dbReference>
<organism evidence="1 2">
    <name type="scientific">Sphingobacterium alkalisoli</name>
    <dbReference type="NCBI Taxonomy" id="1874115"/>
    <lineage>
        <taxon>Bacteria</taxon>
        <taxon>Pseudomonadati</taxon>
        <taxon>Bacteroidota</taxon>
        <taxon>Sphingobacteriia</taxon>
        <taxon>Sphingobacteriales</taxon>
        <taxon>Sphingobacteriaceae</taxon>
        <taxon>Sphingobacterium</taxon>
    </lineage>
</organism>
<dbReference type="Proteomes" id="UP000309872">
    <property type="component" value="Unassembled WGS sequence"/>
</dbReference>
<keyword evidence="2" id="KW-1185">Reference proteome</keyword>
<name>A0A4U0H9Q9_9SPHI</name>
<proteinExistence type="predicted"/>
<dbReference type="AlphaFoldDB" id="A0A4U0H9Q9"/>
<gene>
    <name evidence="1" type="ORF">FAZ19_04540</name>
</gene>
<accession>A0A4U0H9Q9</accession>
<dbReference type="Pfam" id="PF04359">
    <property type="entry name" value="DUF493"/>
    <property type="match status" value="1"/>
</dbReference>
<comment type="caution">
    <text evidence="1">The sequence shown here is derived from an EMBL/GenBank/DDBJ whole genome shotgun (WGS) entry which is preliminary data.</text>
</comment>
<evidence type="ECO:0000313" key="2">
    <source>
        <dbReference type="Proteomes" id="UP000309872"/>
    </source>
</evidence>
<reference evidence="1 2" key="1">
    <citation type="submission" date="2019-04" db="EMBL/GenBank/DDBJ databases">
        <title>Sphingobacterium olei sp. nov., isolated from oil-contaminated soil.</title>
        <authorList>
            <person name="Liu B."/>
        </authorList>
    </citation>
    <scope>NUCLEOTIDE SEQUENCE [LARGE SCALE GENOMIC DNA]</scope>
    <source>
        <strain evidence="1 2">Y3L14</strain>
    </source>
</reference>
<protein>
    <submittedName>
        <fullName evidence="1">DUF493 domain-containing protein</fullName>
    </submittedName>
</protein>
<dbReference type="EMBL" id="SUKA01000001">
    <property type="protein sequence ID" value="TJY68528.1"/>
    <property type="molecule type" value="Genomic_DNA"/>
</dbReference>
<evidence type="ECO:0000313" key="1">
    <source>
        <dbReference type="EMBL" id="TJY68528.1"/>
    </source>
</evidence>
<dbReference type="OrthoDB" id="5616097at2"/>
<dbReference type="InterPro" id="IPR007454">
    <property type="entry name" value="UPF0250_YbeD-like"/>
</dbReference>
<dbReference type="SUPFAM" id="SSF117991">
    <property type="entry name" value="YbeD/HP0495-like"/>
    <property type="match status" value="1"/>
</dbReference>
<dbReference type="InterPro" id="IPR027471">
    <property type="entry name" value="YbeD-like_sf"/>
</dbReference>
<dbReference type="RefSeq" id="WP_136819394.1">
    <property type="nucleotide sequence ID" value="NZ_BMJX01000001.1"/>
</dbReference>
<sequence length="107" mass="12164">MADLNNIKLQDIPGDNDGVDFYENFKQKLIDVETFPSLYVFKFIAPASTDTKLQIEQLFEHPSTKISTKDSKTGKYNSFTIETFVNTADQVVAYYKAVAKIENVIML</sequence>